<keyword evidence="1" id="KW-0812">Transmembrane</keyword>
<evidence type="ECO:0000313" key="2">
    <source>
        <dbReference type="EMBL" id="GEP00032.1"/>
    </source>
</evidence>
<evidence type="ECO:0000256" key="1">
    <source>
        <dbReference type="SAM" id="Phobius"/>
    </source>
</evidence>
<dbReference type="EMBL" id="BJZT01000025">
    <property type="protein sequence ID" value="GEP00032.1"/>
    <property type="molecule type" value="Genomic_DNA"/>
</dbReference>
<evidence type="ECO:0000313" key="3">
    <source>
        <dbReference type="Proteomes" id="UP000321258"/>
    </source>
</evidence>
<protein>
    <submittedName>
        <fullName evidence="2">Uncharacterized protein</fullName>
    </submittedName>
</protein>
<keyword evidence="3" id="KW-1185">Reference proteome</keyword>
<dbReference type="AlphaFoldDB" id="A0A512IQN8"/>
<sequence>MKGSRPISREVSASLSHHILPNAGTMIGVCVTLVGLVKIVELQIGHSHVDEYAALTALLFLVSALTSYLSMRLAAESQHAARLERIADLCFVAGLLALVGITTLFAYETI</sequence>
<dbReference type="RefSeq" id="WP_147078917.1">
    <property type="nucleotide sequence ID" value="NZ_BJZT01000025.1"/>
</dbReference>
<proteinExistence type="predicted"/>
<keyword evidence="1" id="KW-0472">Membrane</keyword>
<accession>A0A512IQN8</accession>
<comment type="caution">
    <text evidence="2">The sequence shown here is derived from an EMBL/GenBank/DDBJ whole genome shotgun (WGS) entry which is preliminary data.</text>
</comment>
<organism evidence="2 3">
    <name type="scientific">Methylobacterium haplocladii</name>
    <dbReference type="NCBI Taxonomy" id="1176176"/>
    <lineage>
        <taxon>Bacteria</taxon>
        <taxon>Pseudomonadati</taxon>
        <taxon>Pseudomonadota</taxon>
        <taxon>Alphaproteobacteria</taxon>
        <taxon>Hyphomicrobiales</taxon>
        <taxon>Methylobacteriaceae</taxon>
        <taxon>Methylobacterium</taxon>
    </lineage>
</organism>
<dbReference type="OrthoDB" id="8129598at2"/>
<feature type="transmembrane region" description="Helical" evidence="1">
    <location>
        <begin position="20"/>
        <end position="40"/>
    </location>
</feature>
<feature type="transmembrane region" description="Helical" evidence="1">
    <location>
        <begin position="52"/>
        <end position="74"/>
    </location>
</feature>
<reference evidence="2 3" key="1">
    <citation type="submission" date="2019-07" db="EMBL/GenBank/DDBJ databases">
        <title>Whole genome shotgun sequence of Methylobacterium haplocladii NBRC 107714.</title>
        <authorList>
            <person name="Hosoyama A."/>
            <person name="Uohara A."/>
            <person name="Ohji S."/>
            <person name="Ichikawa N."/>
        </authorList>
    </citation>
    <scope>NUCLEOTIDE SEQUENCE [LARGE SCALE GENOMIC DNA]</scope>
    <source>
        <strain evidence="2 3">NBRC 107714</strain>
    </source>
</reference>
<feature type="transmembrane region" description="Helical" evidence="1">
    <location>
        <begin position="86"/>
        <end position="107"/>
    </location>
</feature>
<keyword evidence="1" id="KW-1133">Transmembrane helix</keyword>
<name>A0A512IQN8_9HYPH</name>
<dbReference type="Proteomes" id="UP000321258">
    <property type="component" value="Unassembled WGS sequence"/>
</dbReference>
<gene>
    <name evidence="2" type="ORF">MHA02_24190</name>
</gene>